<sequence length="121" mass="13172">ICSRKRGDGCGKSYTLATKLRRHQKSHLAGKPYKCELCGMGYSLPQSLARHALTHKSGKDPEELAVAVASLAVDQAAREKPRRKGNCLCRHGSISSCSLELRACTCHVLGLVQGRQWLLTG</sequence>
<dbReference type="GO" id="GO:0008270">
    <property type="term" value="F:zinc ion binding"/>
    <property type="evidence" value="ECO:0007669"/>
    <property type="project" value="UniProtKB-KW"/>
</dbReference>
<proteinExistence type="predicted"/>
<dbReference type="PROSITE" id="PS00028">
    <property type="entry name" value="ZINC_FINGER_C2H2_1"/>
    <property type="match status" value="1"/>
</dbReference>
<keyword evidence="1" id="KW-0479">Metal-binding</keyword>
<dbReference type="AlphaFoldDB" id="A0A8C0ENV3"/>
<dbReference type="Pfam" id="PF00096">
    <property type="entry name" value="zf-C2H2"/>
    <property type="match status" value="2"/>
</dbReference>
<dbReference type="Ensembl" id="ENSBOBT00000004232.1">
    <property type="protein sequence ID" value="ENSBOBP00000004127.1"/>
    <property type="gene ID" value="ENSBOBG00000002827.1"/>
</dbReference>
<reference evidence="6" key="1">
    <citation type="submission" date="2025-08" db="UniProtKB">
        <authorList>
            <consortium name="Ensembl"/>
        </authorList>
    </citation>
    <scope>IDENTIFICATION</scope>
</reference>
<accession>A0A8C0ENV3</accession>
<dbReference type="Gene3D" id="3.30.160.60">
    <property type="entry name" value="Classic Zinc Finger"/>
    <property type="match status" value="2"/>
</dbReference>
<reference evidence="6" key="2">
    <citation type="submission" date="2025-09" db="UniProtKB">
        <authorList>
            <consortium name="Ensembl"/>
        </authorList>
    </citation>
    <scope>IDENTIFICATION</scope>
</reference>
<evidence type="ECO:0000313" key="7">
    <source>
        <dbReference type="Proteomes" id="UP000694567"/>
    </source>
</evidence>
<evidence type="ECO:0000256" key="1">
    <source>
        <dbReference type="ARBA" id="ARBA00022723"/>
    </source>
</evidence>
<dbReference type="SMART" id="SM00355">
    <property type="entry name" value="ZnF_C2H2"/>
    <property type="match status" value="2"/>
</dbReference>
<dbReference type="InterPro" id="IPR013087">
    <property type="entry name" value="Znf_C2H2_type"/>
</dbReference>
<evidence type="ECO:0000313" key="6">
    <source>
        <dbReference type="Ensembl" id="ENSBOBP00000004127.1"/>
    </source>
</evidence>
<dbReference type="PROSITE" id="PS50157">
    <property type="entry name" value="ZINC_FINGER_C2H2_2"/>
    <property type="match status" value="2"/>
</dbReference>
<protein>
    <recommendedName>
        <fullName evidence="5">C2H2-type domain-containing protein</fullName>
    </recommendedName>
</protein>
<dbReference type="InterPro" id="IPR036236">
    <property type="entry name" value="Znf_C2H2_sf"/>
</dbReference>
<dbReference type="FunFam" id="3.30.160.60:FF:000446">
    <property type="entry name" value="Zinc finger protein"/>
    <property type="match status" value="1"/>
</dbReference>
<evidence type="ECO:0000256" key="4">
    <source>
        <dbReference type="PROSITE-ProRule" id="PRU00042"/>
    </source>
</evidence>
<feature type="domain" description="C2H2-type" evidence="5">
    <location>
        <begin position="33"/>
        <end position="60"/>
    </location>
</feature>
<keyword evidence="7" id="KW-1185">Reference proteome</keyword>
<evidence type="ECO:0000259" key="5">
    <source>
        <dbReference type="PROSITE" id="PS50157"/>
    </source>
</evidence>
<keyword evidence="2 4" id="KW-0863">Zinc-finger</keyword>
<organism evidence="6 7">
    <name type="scientific">Bubo bubo</name>
    <name type="common">Eurasian eagle-owl</name>
    <name type="synonym">Strix bubo</name>
    <dbReference type="NCBI Taxonomy" id="30461"/>
    <lineage>
        <taxon>Eukaryota</taxon>
        <taxon>Metazoa</taxon>
        <taxon>Chordata</taxon>
        <taxon>Craniata</taxon>
        <taxon>Vertebrata</taxon>
        <taxon>Euteleostomi</taxon>
        <taxon>Archelosauria</taxon>
        <taxon>Archosauria</taxon>
        <taxon>Dinosauria</taxon>
        <taxon>Saurischia</taxon>
        <taxon>Theropoda</taxon>
        <taxon>Coelurosauria</taxon>
        <taxon>Aves</taxon>
        <taxon>Neognathae</taxon>
        <taxon>Neoaves</taxon>
        <taxon>Telluraves</taxon>
        <taxon>Strigiformes</taxon>
        <taxon>Strigidae</taxon>
        <taxon>Bubo</taxon>
    </lineage>
</organism>
<name>A0A8C0ENV3_BUBBB</name>
<evidence type="ECO:0000256" key="3">
    <source>
        <dbReference type="ARBA" id="ARBA00022833"/>
    </source>
</evidence>
<keyword evidence="3" id="KW-0862">Zinc</keyword>
<feature type="domain" description="C2H2-type" evidence="5">
    <location>
        <begin position="1"/>
        <end position="32"/>
    </location>
</feature>
<dbReference type="Proteomes" id="UP000694567">
    <property type="component" value="Unplaced"/>
</dbReference>
<evidence type="ECO:0000256" key="2">
    <source>
        <dbReference type="ARBA" id="ARBA00022771"/>
    </source>
</evidence>
<dbReference type="SUPFAM" id="SSF57667">
    <property type="entry name" value="beta-beta-alpha zinc fingers"/>
    <property type="match status" value="1"/>
</dbReference>